<proteinExistence type="predicted"/>
<evidence type="ECO:0000313" key="3">
    <source>
        <dbReference type="Proteomes" id="UP001341281"/>
    </source>
</evidence>
<dbReference type="PROSITE" id="PS50878">
    <property type="entry name" value="RT_POL"/>
    <property type="match status" value="1"/>
</dbReference>
<dbReference type="CDD" id="cd01650">
    <property type="entry name" value="RT_nLTR_like"/>
    <property type="match status" value="1"/>
</dbReference>
<dbReference type="Pfam" id="PF00078">
    <property type="entry name" value="RVT_1"/>
    <property type="match status" value="1"/>
</dbReference>
<feature type="domain" description="Reverse transcriptase" evidence="1">
    <location>
        <begin position="33"/>
        <end position="309"/>
    </location>
</feature>
<reference evidence="2 3" key="1">
    <citation type="submission" date="2024-02" db="EMBL/GenBank/DDBJ databases">
        <title>High-quality chromosome-scale genome assembly of Pensacola bahiagrass (Paspalum notatum Flugge var. saurae).</title>
        <authorList>
            <person name="Vega J.M."/>
            <person name="Podio M."/>
            <person name="Orjuela J."/>
            <person name="Siena L.A."/>
            <person name="Pessino S.C."/>
            <person name="Combes M.C."/>
            <person name="Mariac C."/>
            <person name="Albertini E."/>
            <person name="Pupilli F."/>
            <person name="Ortiz J.P.A."/>
            <person name="Leblanc O."/>
        </authorList>
    </citation>
    <scope>NUCLEOTIDE SEQUENCE [LARGE SCALE GENOMIC DNA]</scope>
    <source>
        <strain evidence="2">R1</strain>
        <tissue evidence="2">Leaf</tissue>
    </source>
</reference>
<dbReference type="Proteomes" id="UP001341281">
    <property type="component" value="Chromosome 06"/>
</dbReference>
<protein>
    <recommendedName>
        <fullName evidence="1">Reverse transcriptase domain-containing protein</fullName>
    </recommendedName>
</protein>
<dbReference type="EMBL" id="CP144750">
    <property type="protein sequence ID" value="WVZ80019.1"/>
    <property type="molecule type" value="Genomic_DNA"/>
</dbReference>
<sequence>MDKAPGPDGFTGRFYRSCWGIIGGDVLLALNAIHRGHVFNFRLLNSAFITLIPKKNDASEVKDYRPISLIHSFAKLVTKILANRLAPHLPELVSNNQTAFIRGRSIQDNFLLVQQLARTLHRSKQAHVLLKLDMTNAFDSVSWSFLLEVLQHLGFGRKWCNLISLLLSPASTQILINGQPGQHISHLRGLRQGDPLSPMLFILVMDVLNSLVSVAGQWKLLQPIHGNHNLHRVSLYADDVVLFVRPTNDDLHMVKELLECFGHVSGLRCNLYKSAVTPVQCSEGEIALVSAELSCAVVNFPCTYLGIPLTIHKPSKSVLLPLVDKVAGKLPGWKAPLLNRAGRLVVVKSALTTTLVHIMTALDLPKWLIKAIDKLRGFLWKGQEQARGGCCLISWAKVQRPLCFGGLGVLDLARMGWALRIRWLWFQKTDSSRPWSGLQISIPKKARALFDAAVDSIIGNGETTKFWTGRWVQGKTLADLAPNLFSTIPKKAVQQRTVSQALDNRKWVTDIRGALTVQVLSEYLMVWDLVDGLELQPDIPDQHRWKLSTSGSLPGSESGGVGRL</sequence>
<dbReference type="AlphaFoldDB" id="A0AAQ3TWP0"/>
<dbReference type="PANTHER" id="PTHR19446">
    <property type="entry name" value="REVERSE TRANSCRIPTASES"/>
    <property type="match status" value="1"/>
</dbReference>
<keyword evidence="3" id="KW-1185">Reference proteome</keyword>
<gene>
    <name evidence="2" type="ORF">U9M48_027537</name>
</gene>
<evidence type="ECO:0000259" key="1">
    <source>
        <dbReference type="PROSITE" id="PS50878"/>
    </source>
</evidence>
<dbReference type="InterPro" id="IPR043502">
    <property type="entry name" value="DNA/RNA_pol_sf"/>
</dbReference>
<accession>A0AAQ3TWP0</accession>
<dbReference type="InterPro" id="IPR000477">
    <property type="entry name" value="RT_dom"/>
</dbReference>
<dbReference type="SUPFAM" id="SSF56672">
    <property type="entry name" value="DNA/RNA polymerases"/>
    <property type="match status" value="1"/>
</dbReference>
<organism evidence="2 3">
    <name type="scientific">Paspalum notatum var. saurae</name>
    <dbReference type="NCBI Taxonomy" id="547442"/>
    <lineage>
        <taxon>Eukaryota</taxon>
        <taxon>Viridiplantae</taxon>
        <taxon>Streptophyta</taxon>
        <taxon>Embryophyta</taxon>
        <taxon>Tracheophyta</taxon>
        <taxon>Spermatophyta</taxon>
        <taxon>Magnoliopsida</taxon>
        <taxon>Liliopsida</taxon>
        <taxon>Poales</taxon>
        <taxon>Poaceae</taxon>
        <taxon>PACMAD clade</taxon>
        <taxon>Panicoideae</taxon>
        <taxon>Andropogonodae</taxon>
        <taxon>Paspaleae</taxon>
        <taxon>Paspalinae</taxon>
        <taxon>Paspalum</taxon>
    </lineage>
</organism>
<evidence type="ECO:0000313" key="2">
    <source>
        <dbReference type="EMBL" id="WVZ80019.1"/>
    </source>
</evidence>
<name>A0AAQ3TWP0_PASNO</name>